<evidence type="ECO:0000256" key="1">
    <source>
        <dbReference type="SAM" id="SignalP"/>
    </source>
</evidence>
<dbReference type="GO" id="GO:0005615">
    <property type="term" value="C:extracellular space"/>
    <property type="evidence" value="ECO:0007669"/>
    <property type="project" value="TreeGrafter"/>
</dbReference>
<dbReference type="PANTHER" id="PTHR21131:SF0">
    <property type="entry name" value="GEO10195P1-RELATED"/>
    <property type="match status" value="1"/>
</dbReference>
<evidence type="ECO:0000313" key="4">
    <source>
        <dbReference type="Proteomes" id="UP000002282"/>
    </source>
</evidence>
<organism evidence="3 4">
    <name type="scientific">Drosophila yakuba</name>
    <name type="common">Fruit fly</name>
    <dbReference type="NCBI Taxonomy" id="7245"/>
    <lineage>
        <taxon>Eukaryota</taxon>
        <taxon>Metazoa</taxon>
        <taxon>Ecdysozoa</taxon>
        <taxon>Arthropoda</taxon>
        <taxon>Hexapoda</taxon>
        <taxon>Insecta</taxon>
        <taxon>Pterygota</taxon>
        <taxon>Neoptera</taxon>
        <taxon>Endopterygota</taxon>
        <taxon>Diptera</taxon>
        <taxon>Brachycera</taxon>
        <taxon>Muscomorpha</taxon>
        <taxon>Ephydroidea</taxon>
        <taxon>Drosophilidae</taxon>
        <taxon>Drosophila</taxon>
        <taxon>Sophophora</taxon>
    </lineage>
</organism>
<dbReference type="SUPFAM" id="SSF100895">
    <property type="entry name" value="Kazal-type serine protease inhibitors"/>
    <property type="match status" value="3"/>
</dbReference>
<dbReference type="InterPro" id="IPR036058">
    <property type="entry name" value="Kazal_dom_sf"/>
</dbReference>
<dbReference type="PROSITE" id="PS51465">
    <property type="entry name" value="KAZAL_2"/>
    <property type="match status" value="3"/>
</dbReference>
<dbReference type="EMBL" id="CM000157">
    <property type="protein sequence ID" value="KRJ97597.1"/>
    <property type="molecule type" value="Genomic_DNA"/>
</dbReference>
<sequence length="231" mass="25896">MRCAALIALCLLALLGHSNAKGLKRDYLPVREPKKERGMYPLPFGGPKKERMSSPPEFARPCGCPLIYTPVCGADRKTYANGCILNCKSVLLFREGRCDSRDEEFRKEPTIYHSEPCACTLHSNPVCGADGKTYGNECFLKCQNVRLFRQGRCDGKDDTFGLQRPHSKNHPQPGFERPCACPLHLSPVCGSDGKTYPNQCSLKCSKVRLWQRGACDDKNGLFEVMKLKKYK</sequence>
<evidence type="ECO:0000259" key="2">
    <source>
        <dbReference type="PROSITE" id="PS51465"/>
    </source>
</evidence>
<proteinExistence type="predicted"/>
<protein>
    <recommendedName>
        <fullName evidence="2">Kazal-like domain-containing protein</fullName>
    </recommendedName>
</protein>
<dbReference type="AlphaFoldDB" id="A0A0R1DM89"/>
<feature type="domain" description="Kazal-like" evidence="2">
    <location>
        <begin position="52"/>
        <end position="100"/>
    </location>
</feature>
<dbReference type="CDD" id="cd00104">
    <property type="entry name" value="KAZAL_FS"/>
    <property type="match status" value="3"/>
</dbReference>
<reference evidence="3 4" key="1">
    <citation type="journal article" date="2007" name="Nature">
        <title>Evolution of genes and genomes on the Drosophila phylogeny.</title>
        <authorList>
            <consortium name="Drosophila 12 Genomes Consortium"/>
            <person name="Clark A.G."/>
            <person name="Eisen M.B."/>
            <person name="Smith D.R."/>
            <person name="Bergman C.M."/>
            <person name="Oliver B."/>
            <person name="Markow T.A."/>
            <person name="Kaufman T.C."/>
            <person name="Kellis M."/>
            <person name="Gelbart W."/>
            <person name="Iyer V.N."/>
            <person name="Pollard D.A."/>
            <person name="Sackton T.B."/>
            <person name="Larracuente A.M."/>
            <person name="Singh N.D."/>
            <person name="Abad J.P."/>
            <person name="Abt D.N."/>
            <person name="Adryan B."/>
            <person name="Aguade M."/>
            <person name="Akashi H."/>
            <person name="Anderson W.W."/>
            <person name="Aquadro C.F."/>
            <person name="Ardell D.H."/>
            <person name="Arguello R."/>
            <person name="Artieri C.G."/>
            <person name="Barbash D.A."/>
            <person name="Barker D."/>
            <person name="Barsanti P."/>
            <person name="Batterham P."/>
            <person name="Batzoglou S."/>
            <person name="Begun D."/>
            <person name="Bhutkar A."/>
            <person name="Blanco E."/>
            <person name="Bosak S.A."/>
            <person name="Bradley R.K."/>
            <person name="Brand A.D."/>
            <person name="Brent M.R."/>
            <person name="Brooks A.N."/>
            <person name="Brown R.H."/>
            <person name="Butlin R.K."/>
            <person name="Caggese C."/>
            <person name="Calvi B.R."/>
            <person name="Bernardo de Carvalho A."/>
            <person name="Caspi A."/>
            <person name="Castrezana S."/>
            <person name="Celniker S.E."/>
            <person name="Chang J.L."/>
            <person name="Chapple C."/>
            <person name="Chatterji S."/>
            <person name="Chinwalla A."/>
            <person name="Civetta A."/>
            <person name="Clifton S.W."/>
            <person name="Comeron J.M."/>
            <person name="Costello J.C."/>
            <person name="Coyne J.A."/>
            <person name="Daub J."/>
            <person name="David R.G."/>
            <person name="Delcher A.L."/>
            <person name="Delehaunty K."/>
            <person name="Do C.B."/>
            <person name="Ebling H."/>
            <person name="Edwards K."/>
            <person name="Eickbush T."/>
            <person name="Evans J.D."/>
            <person name="Filipski A."/>
            <person name="Findeiss S."/>
            <person name="Freyhult E."/>
            <person name="Fulton L."/>
            <person name="Fulton R."/>
            <person name="Garcia A.C."/>
            <person name="Gardiner A."/>
            <person name="Garfield D.A."/>
            <person name="Garvin B.E."/>
            <person name="Gibson G."/>
            <person name="Gilbert D."/>
            <person name="Gnerre S."/>
            <person name="Godfrey J."/>
            <person name="Good R."/>
            <person name="Gotea V."/>
            <person name="Gravely B."/>
            <person name="Greenberg A.J."/>
            <person name="Griffiths-Jones S."/>
            <person name="Gross S."/>
            <person name="Guigo R."/>
            <person name="Gustafson E.A."/>
            <person name="Haerty W."/>
            <person name="Hahn M.W."/>
            <person name="Halligan D.L."/>
            <person name="Halpern A.L."/>
            <person name="Halter G.M."/>
            <person name="Han M.V."/>
            <person name="Heger A."/>
            <person name="Hillier L."/>
            <person name="Hinrichs A.S."/>
            <person name="Holmes I."/>
            <person name="Hoskins R.A."/>
            <person name="Hubisz M.J."/>
            <person name="Hultmark D."/>
            <person name="Huntley M.A."/>
            <person name="Jaffe D.B."/>
            <person name="Jagadeeshan S."/>
            <person name="Jeck W.R."/>
            <person name="Johnson J."/>
            <person name="Jones C.D."/>
            <person name="Jordan W.C."/>
            <person name="Karpen G.H."/>
            <person name="Kataoka E."/>
            <person name="Keightley P.D."/>
            <person name="Kheradpour P."/>
            <person name="Kirkness E.F."/>
            <person name="Koerich L.B."/>
            <person name="Kristiansen K."/>
            <person name="Kudrna D."/>
            <person name="Kulathinal R.J."/>
            <person name="Kumar S."/>
            <person name="Kwok R."/>
            <person name="Lander E."/>
            <person name="Langley C.H."/>
            <person name="Lapoint R."/>
            <person name="Lazzaro B.P."/>
            <person name="Lee S.J."/>
            <person name="Levesque L."/>
            <person name="Li R."/>
            <person name="Lin C.F."/>
            <person name="Lin M.F."/>
            <person name="Lindblad-Toh K."/>
            <person name="Llopart A."/>
            <person name="Long M."/>
            <person name="Low L."/>
            <person name="Lozovsky E."/>
            <person name="Lu J."/>
            <person name="Luo M."/>
            <person name="Machado C.A."/>
            <person name="Makalowski W."/>
            <person name="Marzo M."/>
            <person name="Matsuda M."/>
            <person name="Matzkin L."/>
            <person name="McAllister B."/>
            <person name="McBride C.S."/>
            <person name="McKernan B."/>
            <person name="McKernan K."/>
            <person name="Mendez-Lago M."/>
            <person name="Minx P."/>
            <person name="Mollenhauer M.U."/>
            <person name="Montooth K."/>
            <person name="Mount S.M."/>
            <person name="Mu X."/>
            <person name="Myers E."/>
            <person name="Negre B."/>
            <person name="Newfeld S."/>
            <person name="Nielsen R."/>
            <person name="Noor M.A."/>
            <person name="O'Grady P."/>
            <person name="Pachter L."/>
            <person name="Papaceit M."/>
            <person name="Parisi M.J."/>
            <person name="Parisi M."/>
            <person name="Parts L."/>
            <person name="Pedersen J.S."/>
            <person name="Pesole G."/>
            <person name="Phillippy A.M."/>
            <person name="Ponting C.P."/>
            <person name="Pop M."/>
            <person name="Porcelli D."/>
            <person name="Powell J.R."/>
            <person name="Prohaska S."/>
            <person name="Pruitt K."/>
            <person name="Puig M."/>
            <person name="Quesneville H."/>
            <person name="Ram K.R."/>
            <person name="Rand D."/>
            <person name="Rasmussen M.D."/>
            <person name="Reed L.K."/>
            <person name="Reenan R."/>
            <person name="Reily A."/>
            <person name="Remington K.A."/>
            <person name="Rieger T.T."/>
            <person name="Ritchie M.G."/>
            <person name="Robin C."/>
            <person name="Rogers Y.H."/>
            <person name="Rohde C."/>
            <person name="Rozas J."/>
            <person name="Rubenfield M.J."/>
            <person name="Ruiz A."/>
            <person name="Russo S."/>
            <person name="Salzberg S.L."/>
            <person name="Sanchez-Gracia A."/>
            <person name="Saranga D.J."/>
            <person name="Sato H."/>
            <person name="Schaeffer S.W."/>
            <person name="Schatz M.C."/>
            <person name="Schlenke T."/>
            <person name="Schwartz R."/>
            <person name="Segarra C."/>
            <person name="Singh R.S."/>
            <person name="Sirot L."/>
            <person name="Sirota M."/>
            <person name="Sisneros N.B."/>
            <person name="Smith C.D."/>
            <person name="Smith T.F."/>
            <person name="Spieth J."/>
            <person name="Stage D.E."/>
            <person name="Stark A."/>
            <person name="Stephan W."/>
            <person name="Strausberg R.L."/>
            <person name="Strempel S."/>
            <person name="Sturgill D."/>
            <person name="Sutton G."/>
            <person name="Sutton G.G."/>
            <person name="Tao W."/>
            <person name="Teichmann S."/>
            <person name="Tobari Y.N."/>
            <person name="Tomimura Y."/>
            <person name="Tsolas J.M."/>
            <person name="Valente V.L."/>
            <person name="Venter E."/>
            <person name="Venter J.C."/>
            <person name="Vicario S."/>
            <person name="Vieira F.G."/>
            <person name="Vilella A.J."/>
            <person name="Villasante A."/>
            <person name="Walenz B."/>
            <person name="Wang J."/>
            <person name="Wasserman M."/>
            <person name="Watts T."/>
            <person name="Wilson D."/>
            <person name="Wilson R.K."/>
            <person name="Wing R.A."/>
            <person name="Wolfner M.F."/>
            <person name="Wong A."/>
            <person name="Wong G.K."/>
            <person name="Wu C.I."/>
            <person name="Wu G."/>
            <person name="Yamamoto D."/>
            <person name="Yang H.P."/>
            <person name="Yang S.P."/>
            <person name="Yorke J.A."/>
            <person name="Yoshida K."/>
            <person name="Zdobnov E."/>
            <person name="Zhang P."/>
            <person name="Zhang Y."/>
            <person name="Zimin A.V."/>
            <person name="Baldwin J."/>
            <person name="Abdouelleil A."/>
            <person name="Abdulkadir J."/>
            <person name="Abebe A."/>
            <person name="Abera B."/>
            <person name="Abreu J."/>
            <person name="Acer S.C."/>
            <person name="Aftuck L."/>
            <person name="Alexander A."/>
            <person name="An P."/>
            <person name="Anderson E."/>
            <person name="Anderson S."/>
            <person name="Arachi H."/>
            <person name="Azer M."/>
            <person name="Bachantsang P."/>
            <person name="Barry A."/>
            <person name="Bayul T."/>
            <person name="Berlin A."/>
            <person name="Bessette D."/>
            <person name="Bloom T."/>
            <person name="Blye J."/>
            <person name="Boguslavskiy L."/>
            <person name="Bonnet C."/>
            <person name="Boukhgalter B."/>
            <person name="Bourzgui I."/>
            <person name="Brown A."/>
            <person name="Cahill P."/>
            <person name="Channer S."/>
            <person name="Cheshatsang Y."/>
            <person name="Chuda L."/>
            <person name="Citroen M."/>
            <person name="Collymore A."/>
            <person name="Cooke P."/>
            <person name="Costello M."/>
            <person name="D'Aco K."/>
            <person name="Daza R."/>
            <person name="De Haan G."/>
            <person name="DeGray S."/>
            <person name="DeMaso C."/>
            <person name="Dhargay N."/>
            <person name="Dooley K."/>
            <person name="Dooley E."/>
            <person name="Doricent M."/>
            <person name="Dorje P."/>
            <person name="Dorjee K."/>
            <person name="Dupes A."/>
            <person name="Elong R."/>
            <person name="Falk J."/>
            <person name="Farina A."/>
            <person name="Faro S."/>
            <person name="Ferguson D."/>
            <person name="Fisher S."/>
            <person name="Foley C.D."/>
            <person name="Franke A."/>
            <person name="Friedrich D."/>
            <person name="Gadbois L."/>
            <person name="Gearin G."/>
            <person name="Gearin C.R."/>
            <person name="Giannoukos G."/>
            <person name="Goode T."/>
            <person name="Graham J."/>
            <person name="Grandbois E."/>
            <person name="Grewal S."/>
            <person name="Gyaltsen K."/>
            <person name="Hafez N."/>
            <person name="Hagos B."/>
            <person name="Hall J."/>
            <person name="Henson C."/>
            <person name="Hollinger A."/>
            <person name="Honan T."/>
            <person name="Huard M.D."/>
            <person name="Hughes L."/>
            <person name="Hurhula B."/>
            <person name="Husby M.E."/>
            <person name="Kamat A."/>
            <person name="Kanga B."/>
            <person name="Kashin S."/>
            <person name="Khazanovich D."/>
            <person name="Kisner P."/>
            <person name="Lance K."/>
            <person name="Lara M."/>
            <person name="Lee W."/>
            <person name="Lennon N."/>
            <person name="Letendre F."/>
            <person name="LeVine R."/>
            <person name="Lipovsky A."/>
            <person name="Liu X."/>
            <person name="Liu J."/>
            <person name="Liu S."/>
            <person name="Lokyitsang T."/>
            <person name="Lokyitsang Y."/>
            <person name="Lubonja R."/>
            <person name="Lui A."/>
            <person name="MacDonald P."/>
            <person name="Magnisalis V."/>
            <person name="Maru K."/>
            <person name="Matthews C."/>
            <person name="McCusker W."/>
            <person name="McDonough S."/>
            <person name="Mehta T."/>
            <person name="Meldrim J."/>
            <person name="Meneus L."/>
            <person name="Mihai O."/>
            <person name="Mihalev A."/>
            <person name="Mihova T."/>
            <person name="Mittelman R."/>
            <person name="Mlenga V."/>
            <person name="Montmayeur A."/>
            <person name="Mulrain L."/>
            <person name="Navidi A."/>
            <person name="Naylor J."/>
            <person name="Negash T."/>
            <person name="Nguyen T."/>
            <person name="Nguyen N."/>
            <person name="Nicol R."/>
            <person name="Norbu C."/>
            <person name="Norbu N."/>
            <person name="Novod N."/>
            <person name="O'Neill B."/>
            <person name="Osman S."/>
            <person name="Markiewicz E."/>
            <person name="Oyono O.L."/>
            <person name="Patti C."/>
            <person name="Phunkhang P."/>
            <person name="Pierre F."/>
            <person name="Priest M."/>
            <person name="Raghuraman S."/>
            <person name="Rege F."/>
            <person name="Reyes R."/>
            <person name="Rise C."/>
            <person name="Rogov P."/>
            <person name="Ross K."/>
            <person name="Ryan E."/>
            <person name="Settipalli S."/>
            <person name="Shea T."/>
            <person name="Sherpa N."/>
            <person name="Shi L."/>
            <person name="Shih D."/>
            <person name="Sparrow T."/>
            <person name="Spaulding J."/>
            <person name="Stalker J."/>
            <person name="Stange-Thomann N."/>
            <person name="Stavropoulos S."/>
            <person name="Stone C."/>
            <person name="Strader C."/>
            <person name="Tesfaye S."/>
            <person name="Thomson T."/>
            <person name="Thoulutsang Y."/>
            <person name="Thoulutsang D."/>
            <person name="Topham K."/>
            <person name="Topping I."/>
            <person name="Tsamla T."/>
            <person name="Vassiliev H."/>
            <person name="Vo A."/>
            <person name="Wangchuk T."/>
            <person name="Wangdi T."/>
            <person name="Weiand M."/>
            <person name="Wilkinson J."/>
            <person name="Wilson A."/>
            <person name="Yadav S."/>
            <person name="Young G."/>
            <person name="Yu Q."/>
            <person name="Zembek L."/>
            <person name="Zhong D."/>
            <person name="Zimmer A."/>
            <person name="Zwirko Z."/>
            <person name="Jaffe D.B."/>
            <person name="Alvarez P."/>
            <person name="Brockman W."/>
            <person name="Butler J."/>
            <person name="Chin C."/>
            <person name="Gnerre S."/>
            <person name="Grabherr M."/>
            <person name="Kleber M."/>
            <person name="Mauceli E."/>
            <person name="MacCallum I."/>
        </authorList>
    </citation>
    <scope>NUCLEOTIDE SEQUENCE [LARGE SCALE GENOMIC DNA]</scope>
    <source>
        <strain evidence="4">Tai18E2 / Tucson 14021-0261.01</strain>
    </source>
</reference>
<dbReference type="InterPro" id="IPR002350">
    <property type="entry name" value="Kazal_dom"/>
</dbReference>
<name>A0A0R1DM89_DROYA</name>
<dbReference type="PANTHER" id="PTHR21131">
    <property type="entry name" value="SERINE-TYPE ENDOPEPTIDASE INHIBITOR"/>
    <property type="match status" value="1"/>
</dbReference>
<gene>
    <name evidence="3" type="primary">Dyak\GE27778</name>
    <name evidence="3" type="synonym">GE27778</name>
    <name evidence="3" type="ORF">Dyak_GE27778</name>
</gene>
<dbReference type="Gene3D" id="3.30.60.30">
    <property type="match status" value="3"/>
</dbReference>
<evidence type="ECO:0000313" key="3">
    <source>
        <dbReference type="EMBL" id="KRJ97597.1"/>
    </source>
</evidence>
<dbReference type="Proteomes" id="UP000002282">
    <property type="component" value="Chromosome 2L"/>
</dbReference>
<dbReference type="OrthoDB" id="328123at2759"/>
<dbReference type="InterPro" id="IPR053265">
    <property type="entry name" value="Serpin"/>
</dbReference>
<dbReference type="KEGG" id="dya:Dyak_GE27778"/>
<keyword evidence="1" id="KW-0732">Signal</keyword>
<feature type="signal peptide" evidence="1">
    <location>
        <begin position="1"/>
        <end position="20"/>
    </location>
</feature>
<feature type="domain" description="Kazal-like" evidence="2">
    <location>
        <begin position="107"/>
        <end position="155"/>
    </location>
</feature>
<dbReference type="PROSITE" id="PS00282">
    <property type="entry name" value="KAZAL_1"/>
    <property type="match status" value="1"/>
</dbReference>
<dbReference type="Pfam" id="PF00050">
    <property type="entry name" value="Kazal_1"/>
    <property type="match status" value="2"/>
</dbReference>
<dbReference type="Pfam" id="PF07648">
    <property type="entry name" value="Kazal_2"/>
    <property type="match status" value="1"/>
</dbReference>
<accession>A0A0R1DM89</accession>
<dbReference type="SMART" id="SM00280">
    <property type="entry name" value="KAZAL"/>
    <property type="match status" value="3"/>
</dbReference>
<feature type="domain" description="Kazal-like" evidence="2">
    <location>
        <begin position="173"/>
        <end position="217"/>
    </location>
</feature>
<feature type="chain" id="PRO_5006402686" description="Kazal-like domain-containing protein" evidence="1">
    <location>
        <begin position="21"/>
        <end position="231"/>
    </location>
</feature>
<reference evidence="3 4" key="2">
    <citation type="journal article" date="2007" name="PLoS Biol.">
        <title>Principles of genome evolution in the Drosophila melanogaster species group.</title>
        <authorList>
            <person name="Ranz J.M."/>
            <person name="Maurin D."/>
            <person name="Chan Y.S."/>
            <person name="von Grotthuss M."/>
            <person name="Hillier L.W."/>
            <person name="Roote J."/>
            <person name="Ashburner M."/>
            <person name="Bergman C.M."/>
        </authorList>
    </citation>
    <scope>NUCLEOTIDE SEQUENCE [LARGE SCALE GENOMIC DNA]</scope>
    <source>
        <strain evidence="4">Tai18E2 / Tucson 14021-0261.01</strain>
    </source>
</reference>
<keyword evidence="4" id="KW-1185">Reference proteome</keyword>